<dbReference type="AlphaFoldDB" id="A0A8S1KHF9"/>
<reference evidence="1" key="1">
    <citation type="submission" date="2021-01" db="EMBL/GenBank/DDBJ databases">
        <authorList>
            <consortium name="Genoscope - CEA"/>
            <person name="William W."/>
        </authorList>
    </citation>
    <scope>NUCLEOTIDE SEQUENCE</scope>
</reference>
<dbReference type="EMBL" id="CAJJDM010000019">
    <property type="protein sequence ID" value="CAD8053731.1"/>
    <property type="molecule type" value="Genomic_DNA"/>
</dbReference>
<evidence type="ECO:0000313" key="2">
    <source>
        <dbReference type="Proteomes" id="UP000688137"/>
    </source>
</evidence>
<evidence type="ECO:0000313" key="1">
    <source>
        <dbReference type="EMBL" id="CAD8053731.1"/>
    </source>
</evidence>
<protein>
    <submittedName>
        <fullName evidence="1">Uncharacterized protein</fullName>
    </submittedName>
</protein>
<name>A0A8S1KHF9_PARPR</name>
<accession>A0A8S1KHF9</accession>
<proteinExistence type="predicted"/>
<comment type="caution">
    <text evidence="1">The sequence shown here is derived from an EMBL/GenBank/DDBJ whole genome shotgun (WGS) entry which is preliminary data.</text>
</comment>
<dbReference type="Proteomes" id="UP000688137">
    <property type="component" value="Unassembled WGS sequence"/>
</dbReference>
<keyword evidence="2" id="KW-1185">Reference proteome</keyword>
<sequence length="209" mass="24913">MNQPRSKSLRIDTPSGQSQLNKDMVLKLQSLNPSSFVTYEVLDLFFTQLQSVLREIQVKQQDFEKMFIYFRTFNEFENKLKDLELVVNRIAQVVIPLQEELIEKVQKSEIQQQSIEKYFSTFPQQLDLILNDRFNFLENQNNHITKQTKNIQENLDEIQNHIKKQDNDMLILLKSYKELLSIDPQYKSLKQQLNSISEGLYDIKQQFFL</sequence>
<organism evidence="1 2">
    <name type="scientific">Paramecium primaurelia</name>
    <dbReference type="NCBI Taxonomy" id="5886"/>
    <lineage>
        <taxon>Eukaryota</taxon>
        <taxon>Sar</taxon>
        <taxon>Alveolata</taxon>
        <taxon>Ciliophora</taxon>
        <taxon>Intramacronucleata</taxon>
        <taxon>Oligohymenophorea</taxon>
        <taxon>Peniculida</taxon>
        <taxon>Parameciidae</taxon>
        <taxon>Paramecium</taxon>
    </lineage>
</organism>
<gene>
    <name evidence="1" type="ORF">PPRIM_AZ9-3.1.T0210028</name>
</gene>
<dbReference type="OMA" id="MFIYFRT"/>